<dbReference type="OrthoDB" id="3406074at2"/>
<dbReference type="GO" id="GO:0006633">
    <property type="term" value="P:fatty acid biosynthetic process"/>
    <property type="evidence" value="ECO:0007669"/>
    <property type="project" value="InterPro"/>
</dbReference>
<dbReference type="GO" id="GO:0033068">
    <property type="term" value="P:macrolide biosynthetic process"/>
    <property type="evidence" value="ECO:0007669"/>
    <property type="project" value="UniProtKB-ARBA"/>
</dbReference>
<dbReference type="InterPro" id="IPR032821">
    <property type="entry name" value="PKS_assoc"/>
</dbReference>
<dbReference type="Gene3D" id="1.10.1200.10">
    <property type="entry name" value="ACP-like"/>
    <property type="match status" value="1"/>
</dbReference>
<dbReference type="CDD" id="cd00833">
    <property type="entry name" value="PKS"/>
    <property type="match status" value="1"/>
</dbReference>
<dbReference type="Pfam" id="PF00698">
    <property type="entry name" value="Acyl_transf_1"/>
    <property type="match status" value="1"/>
</dbReference>
<comment type="cofactor">
    <cofactor evidence="1">
        <name>pantetheine 4'-phosphate</name>
        <dbReference type="ChEBI" id="CHEBI:47942"/>
    </cofactor>
</comment>
<evidence type="ECO:0000256" key="1">
    <source>
        <dbReference type="ARBA" id="ARBA00001957"/>
    </source>
</evidence>
<feature type="domain" description="Ketosynthase family 3 (KS3)" evidence="9">
    <location>
        <begin position="34"/>
        <end position="458"/>
    </location>
</feature>
<evidence type="ECO:0000259" key="9">
    <source>
        <dbReference type="PROSITE" id="PS52004"/>
    </source>
</evidence>
<dbReference type="Pfam" id="PF00550">
    <property type="entry name" value="PP-binding"/>
    <property type="match status" value="1"/>
</dbReference>
<sequence length="1534" mass="160827">MNTSQEKFVEALRSSLKENERLRRQNRQLIDAATEPIAIVGMACRFPGGVRSPEELWTLLDQEGDAIADFPTDRGWERLARFDPTGKLPGSVSAREGGFLYDAAEFDAGLFGISPREALAMDPQQRLLLEASWEVLERAGIDPLSLRGSRTGVFAGLMYHDYGSRVRVVPPELEGYFTNGNAGSVASGRVAYSFGFEGPAVTVDTACSSSLVALHLAVQALRSGECDLALAGGVTVMSTPIVFQEFSRQQGMAPDGRCKSFAAAADGAGFSEGVALVLVERLSDARRHGHRVLAVVRGSAVNQDGASNGLTAPNGPSQQRVIRQALSVAGLTSADVDVVEAHGTGTRLGDPIEAQAVLATYGQDRTIPVLLGSVKSNLGHTQAAAGVAGVIKMVLAMRHGVVPRSLHIDEPSPHVDWSAGAVRLVRETTVWPQVDRPRRAGVSSFGVSGTNAHVVLEQSPEPEPVSDGPESGPGLGSELGPTVWVVSARSVAGLRAQVDRLASFVQARPELPPGMVAAGLVRRRALLPYRAVGVGATAGELIAGLRTAPDPAAAAAAGGGGVGWLFTGQGSQRQGMGTGLATRFPVFAAEFTRVCGLLDEFLPRPLAQVIAEGGPLLDRTMYAQAAVFAVQVAQVALLRSFGVRPQVVLGHSVGEFAAAVTAGVLDMTDACRLVAARGRLMDALPAGGAMLAVHAGEQQVRQWVTGLDVAAVNTAGQVVLSGTEPAVDAAAGLLAGYGVRARRLRVSHAFHSVLMEPMLAEFADIAGTVTYQPAQVPMLSSVRAGADVSTPEYWVRHVRDTVRFADAIAALDTPTNIEVGPDATLTAMLTDHRISPLLRRDADEATTYLKALGDLHTAGIPINWEPILPATDRQVDLPTYAFQHQRYWLDADDITAHRSDTDDLLYAESWQPVHLPGADLASESWLVLTPSADVEAEWGAAVRKGIEAAGGRCTILEVTGQDRTALADALRGCDADRVVSLLGLDEAPSIGAPAVPAGLTATLHLLQALGDVGLVAPLWCLTREAVAAGPVRAPLQSPIWGLGRTAALEHPQRWGGLIDVPGQPGTETVESLIAVVAAGIEDQVAVRPGGVLARRLTRAAAGPAWKSEPWSPEGDVWITGGTGGVGAQLARWLTVRGARSLVLLSRRGPDAPGAAELVTELAARGTTATVVACDVADRSQIAGLIEQMGPPSAVFHTAGVLDDGVLESLTTSRLETVLAAKAAAARHLDELTRDLDLTAFVLFGSLAGAVGAAGQANYAAANAYLEALAAARHAANRRALTVSWGAWAGPGMADGADSMDHSGVRPMAPEAALEALGRVLDRGDRTTVIADLDWTHFGARFTAARPSPLLHGLIGSDSPAPGNPSGVPVVQQWASLDVAGQERALLDLILGHTAAVLGHSGPEQIDPARPFQEFGFTSLSAVELRNRLGVAVGRQLPATLVFDHPSPLILAGELRRSTFGEPETVSVVGELDRLERALTTAALDNGTRAALGARLRDLLTRLTTGDQEIGTRLPEDTSDDDQIFDFIENQLGIS</sequence>
<dbReference type="SUPFAM" id="SSF55048">
    <property type="entry name" value="Probable ACP-binding domain of malonyl-CoA ACP transacylase"/>
    <property type="match status" value="1"/>
</dbReference>
<dbReference type="InterPro" id="IPR016036">
    <property type="entry name" value="Malonyl_transacylase_ACP-bd"/>
</dbReference>
<feature type="domain" description="Carrier" evidence="8">
    <location>
        <begin position="1383"/>
        <end position="1458"/>
    </location>
</feature>
<accession>A0A1C6UZK7</accession>
<dbReference type="InterPro" id="IPR014030">
    <property type="entry name" value="Ketoacyl_synth_N"/>
</dbReference>
<evidence type="ECO:0000256" key="6">
    <source>
        <dbReference type="ARBA" id="ARBA00023268"/>
    </source>
</evidence>
<dbReference type="InterPro" id="IPR020841">
    <property type="entry name" value="PKS_Beta-ketoAc_synthase_dom"/>
</dbReference>
<dbReference type="SUPFAM" id="SSF53901">
    <property type="entry name" value="Thiolase-like"/>
    <property type="match status" value="1"/>
</dbReference>
<dbReference type="InterPro" id="IPR020806">
    <property type="entry name" value="PKS_PP-bd"/>
</dbReference>
<dbReference type="InterPro" id="IPR014031">
    <property type="entry name" value="Ketoacyl_synth_C"/>
</dbReference>
<dbReference type="PANTHER" id="PTHR43775:SF51">
    <property type="entry name" value="INACTIVE PHENOLPHTHIOCEROL SYNTHESIS POLYKETIDE SYNTHASE TYPE I PKS1-RELATED"/>
    <property type="match status" value="1"/>
</dbReference>
<dbReference type="SMART" id="SM00827">
    <property type="entry name" value="PKS_AT"/>
    <property type="match status" value="1"/>
</dbReference>
<dbReference type="InterPro" id="IPR018201">
    <property type="entry name" value="Ketoacyl_synth_AS"/>
</dbReference>
<keyword evidence="7" id="KW-0012">Acyltransferase</keyword>
<keyword evidence="2" id="KW-0596">Phosphopantetheine</keyword>
<name>A0A1C6UZK7_9ACTN</name>
<dbReference type="InterPro" id="IPR036736">
    <property type="entry name" value="ACP-like_sf"/>
</dbReference>
<evidence type="ECO:0000313" key="11">
    <source>
        <dbReference type="Proteomes" id="UP000199696"/>
    </source>
</evidence>
<dbReference type="InterPro" id="IPR013968">
    <property type="entry name" value="PKS_KR"/>
</dbReference>
<dbReference type="SMART" id="SM00825">
    <property type="entry name" value="PKS_KS"/>
    <property type="match status" value="1"/>
</dbReference>
<dbReference type="Pfam" id="PF08659">
    <property type="entry name" value="KR"/>
    <property type="match status" value="1"/>
</dbReference>
<dbReference type="GO" id="GO:0031177">
    <property type="term" value="F:phosphopantetheine binding"/>
    <property type="evidence" value="ECO:0007669"/>
    <property type="project" value="InterPro"/>
</dbReference>
<dbReference type="InterPro" id="IPR015083">
    <property type="entry name" value="NorB/c/GfsB-D-like_docking"/>
</dbReference>
<organism evidence="10 11">
    <name type="scientific">Micromonospora eburnea</name>
    <dbReference type="NCBI Taxonomy" id="227316"/>
    <lineage>
        <taxon>Bacteria</taxon>
        <taxon>Bacillati</taxon>
        <taxon>Actinomycetota</taxon>
        <taxon>Actinomycetes</taxon>
        <taxon>Micromonosporales</taxon>
        <taxon>Micromonosporaceae</taxon>
        <taxon>Micromonospora</taxon>
    </lineage>
</organism>
<dbReference type="InterPro" id="IPR057326">
    <property type="entry name" value="KR_dom"/>
</dbReference>
<protein>
    <submittedName>
        <fullName evidence="10">Acyl transferase domain-containing protein</fullName>
    </submittedName>
</protein>
<evidence type="ECO:0000256" key="7">
    <source>
        <dbReference type="ARBA" id="ARBA00023315"/>
    </source>
</evidence>
<dbReference type="InterPro" id="IPR014043">
    <property type="entry name" value="Acyl_transferase_dom"/>
</dbReference>
<dbReference type="Pfam" id="PF00109">
    <property type="entry name" value="ketoacyl-synt"/>
    <property type="match status" value="1"/>
</dbReference>
<dbReference type="PANTHER" id="PTHR43775">
    <property type="entry name" value="FATTY ACID SYNTHASE"/>
    <property type="match status" value="1"/>
</dbReference>
<dbReference type="GO" id="GO:0004315">
    <property type="term" value="F:3-oxoacyl-[acyl-carrier-protein] synthase activity"/>
    <property type="evidence" value="ECO:0007669"/>
    <property type="project" value="InterPro"/>
</dbReference>
<dbReference type="Proteomes" id="UP000199696">
    <property type="component" value="Unassembled WGS sequence"/>
</dbReference>
<dbReference type="Gene3D" id="3.40.50.720">
    <property type="entry name" value="NAD(P)-binding Rossmann-like Domain"/>
    <property type="match status" value="1"/>
</dbReference>
<dbReference type="InterPro" id="IPR001227">
    <property type="entry name" value="Ac_transferase_dom_sf"/>
</dbReference>
<reference evidence="11" key="1">
    <citation type="submission" date="2016-06" db="EMBL/GenBank/DDBJ databases">
        <authorList>
            <person name="Varghese N."/>
            <person name="Submissions Spin"/>
        </authorList>
    </citation>
    <scope>NUCLEOTIDE SEQUENCE [LARGE SCALE GENOMIC DNA]</scope>
    <source>
        <strain evidence="11">DSM 44814</strain>
    </source>
</reference>
<dbReference type="RefSeq" id="WP_091120520.1">
    <property type="nucleotide sequence ID" value="NZ_FMHY01000002.1"/>
</dbReference>
<dbReference type="Gene3D" id="3.40.366.10">
    <property type="entry name" value="Malonyl-Coenzyme A Acyl Carrier Protein, domain 2"/>
    <property type="match status" value="1"/>
</dbReference>
<dbReference type="InterPro" id="IPR009081">
    <property type="entry name" value="PP-bd_ACP"/>
</dbReference>
<dbReference type="SUPFAM" id="SSF51735">
    <property type="entry name" value="NAD(P)-binding Rossmann-fold domains"/>
    <property type="match status" value="2"/>
</dbReference>
<dbReference type="PROSITE" id="PS00606">
    <property type="entry name" value="KS3_1"/>
    <property type="match status" value="1"/>
</dbReference>
<dbReference type="InterPro" id="IPR016035">
    <property type="entry name" value="Acyl_Trfase/lysoPLipase"/>
</dbReference>
<evidence type="ECO:0000256" key="5">
    <source>
        <dbReference type="ARBA" id="ARBA00023194"/>
    </source>
</evidence>
<dbReference type="CDD" id="cd08952">
    <property type="entry name" value="KR_1_SDR_x"/>
    <property type="match status" value="1"/>
</dbReference>
<dbReference type="Pfam" id="PF02801">
    <property type="entry name" value="Ketoacyl-synt_C"/>
    <property type="match status" value="1"/>
</dbReference>
<evidence type="ECO:0000256" key="2">
    <source>
        <dbReference type="ARBA" id="ARBA00022450"/>
    </source>
</evidence>
<keyword evidence="4 10" id="KW-0808">Transferase</keyword>
<dbReference type="GO" id="GO:0004312">
    <property type="term" value="F:fatty acid synthase activity"/>
    <property type="evidence" value="ECO:0007669"/>
    <property type="project" value="TreeGrafter"/>
</dbReference>
<dbReference type="SMART" id="SM00822">
    <property type="entry name" value="PKS_KR"/>
    <property type="match status" value="1"/>
</dbReference>
<keyword evidence="5" id="KW-0045">Antibiotic biosynthesis</keyword>
<dbReference type="InterPro" id="IPR036291">
    <property type="entry name" value="NAD(P)-bd_dom_sf"/>
</dbReference>
<evidence type="ECO:0000256" key="4">
    <source>
        <dbReference type="ARBA" id="ARBA00022679"/>
    </source>
</evidence>
<evidence type="ECO:0000313" key="10">
    <source>
        <dbReference type="EMBL" id="SCL59284.1"/>
    </source>
</evidence>
<dbReference type="PROSITE" id="PS52004">
    <property type="entry name" value="KS3_2"/>
    <property type="match status" value="1"/>
</dbReference>
<dbReference type="InterPro" id="IPR050091">
    <property type="entry name" value="PKS_NRPS_Biosynth_Enz"/>
</dbReference>
<dbReference type="Pfam" id="PF08990">
    <property type="entry name" value="Docking"/>
    <property type="match status" value="1"/>
</dbReference>
<dbReference type="Gene3D" id="3.40.47.10">
    <property type="match status" value="1"/>
</dbReference>
<evidence type="ECO:0000256" key="3">
    <source>
        <dbReference type="ARBA" id="ARBA00022553"/>
    </source>
</evidence>
<dbReference type="FunFam" id="3.40.47.10:FF:000019">
    <property type="entry name" value="Polyketide synthase type I"/>
    <property type="match status" value="1"/>
</dbReference>
<dbReference type="Pfam" id="PF16197">
    <property type="entry name" value="KAsynt_C_assoc"/>
    <property type="match status" value="1"/>
</dbReference>
<keyword evidence="6" id="KW-0511">Multifunctional enzyme</keyword>
<dbReference type="PROSITE" id="PS50075">
    <property type="entry name" value="CARRIER"/>
    <property type="match status" value="1"/>
</dbReference>
<dbReference type="EMBL" id="FMHY01000002">
    <property type="protein sequence ID" value="SCL59284.1"/>
    <property type="molecule type" value="Genomic_DNA"/>
</dbReference>
<dbReference type="SUPFAM" id="SSF52151">
    <property type="entry name" value="FabD/lysophospholipase-like"/>
    <property type="match status" value="1"/>
</dbReference>
<dbReference type="STRING" id="227316.GA0070604_4021"/>
<keyword evidence="3" id="KW-0597">Phosphoprotein</keyword>
<dbReference type="SMART" id="SM00823">
    <property type="entry name" value="PKS_PP"/>
    <property type="match status" value="1"/>
</dbReference>
<dbReference type="InterPro" id="IPR016039">
    <property type="entry name" value="Thiolase-like"/>
</dbReference>
<dbReference type="Gene3D" id="3.30.70.3290">
    <property type="match status" value="1"/>
</dbReference>
<proteinExistence type="predicted"/>
<dbReference type="SUPFAM" id="SSF47336">
    <property type="entry name" value="ACP-like"/>
    <property type="match status" value="1"/>
</dbReference>
<gene>
    <name evidence="10" type="ORF">GA0070604_4021</name>
</gene>
<evidence type="ECO:0000259" key="8">
    <source>
        <dbReference type="PROSITE" id="PS50075"/>
    </source>
</evidence>
<keyword evidence="11" id="KW-1185">Reference proteome</keyword>